<comment type="similarity">
    <text evidence="1">Belongs to the 'GDXG' lipolytic enzyme family.</text>
</comment>
<dbReference type="PANTHER" id="PTHR23024:SF458">
    <property type="entry name" value="ALPHA_BETA HYDROLASE FOLD-3 DOMAIN-CONTAINING PROTEIN"/>
    <property type="match status" value="1"/>
</dbReference>
<evidence type="ECO:0000256" key="2">
    <source>
        <dbReference type="PROSITE-ProRule" id="PRU10038"/>
    </source>
</evidence>
<name>A0AAV3PYE0_LITER</name>
<dbReference type="InterPro" id="IPR033140">
    <property type="entry name" value="Lipase_GDXG_put_SER_AS"/>
</dbReference>
<protein>
    <submittedName>
        <fullName evidence="4">Deacetylase</fullName>
    </submittedName>
</protein>
<dbReference type="Gene3D" id="3.40.50.1820">
    <property type="entry name" value="alpha/beta hydrolase"/>
    <property type="match status" value="1"/>
</dbReference>
<sequence length="329" mass="36486">MEASSNMEEVLYEFLPYGRVYKNGIVERLIDTDSIPALTDIETGVSSKDVSNIIPDSEVYVRLYLPNDLIVSAAKKLPVLVYFHGGAFIIATPSCSKYHNYLNALVAEAQVVAVSVHYRRPPEHPLPIAYEDSLAALQWVASHQNGNGPEAWLNDHADFDHVFLAGDSAGANIAHNLALSAGNVDFLPPGVNILGIALIHPYFWGSEAIGSESLEKEKKDYLDKLWPLVCPSDPDRDHPWINPVAEDAPSLAGLNCKRVLVCVAEKDILKDRGWLYYQILSKSGWLGVAEIQETEGEAHCFHLSDLKCENATNLMRRLAGFFNRDKPYL</sequence>
<reference evidence="4 5" key="1">
    <citation type="submission" date="2024-01" db="EMBL/GenBank/DDBJ databases">
        <title>The complete chloroplast genome sequence of Lithospermum erythrorhizon: insights into the phylogenetic relationship among Boraginaceae species and the maternal lineages of purple gromwells.</title>
        <authorList>
            <person name="Okada T."/>
            <person name="Watanabe K."/>
        </authorList>
    </citation>
    <scope>NUCLEOTIDE SEQUENCE [LARGE SCALE GENOMIC DNA]</scope>
</reference>
<dbReference type="EMBL" id="BAABME010002924">
    <property type="protein sequence ID" value="GAA0156685.1"/>
    <property type="molecule type" value="Genomic_DNA"/>
</dbReference>
<evidence type="ECO:0000259" key="3">
    <source>
        <dbReference type="Pfam" id="PF07859"/>
    </source>
</evidence>
<proteinExistence type="inferred from homology"/>
<evidence type="ECO:0000313" key="4">
    <source>
        <dbReference type="EMBL" id="GAA0156685.1"/>
    </source>
</evidence>
<dbReference type="GO" id="GO:0016787">
    <property type="term" value="F:hydrolase activity"/>
    <property type="evidence" value="ECO:0007669"/>
    <property type="project" value="InterPro"/>
</dbReference>
<feature type="active site" evidence="2">
    <location>
        <position position="168"/>
    </location>
</feature>
<comment type="caution">
    <text evidence="4">The sequence shown here is derived from an EMBL/GenBank/DDBJ whole genome shotgun (WGS) entry which is preliminary data.</text>
</comment>
<dbReference type="PROSITE" id="PS01174">
    <property type="entry name" value="LIPASE_GDXG_SER"/>
    <property type="match status" value="1"/>
</dbReference>
<dbReference type="Proteomes" id="UP001454036">
    <property type="component" value="Unassembled WGS sequence"/>
</dbReference>
<dbReference type="InterPro" id="IPR050466">
    <property type="entry name" value="Carboxylest/Gibb_receptor"/>
</dbReference>
<evidence type="ECO:0000256" key="1">
    <source>
        <dbReference type="ARBA" id="ARBA00010515"/>
    </source>
</evidence>
<accession>A0AAV3PYE0</accession>
<dbReference type="SUPFAM" id="SSF53474">
    <property type="entry name" value="alpha/beta-Hydrolases"/>
    <property type="match status" value="1"/>
</dbReference>
<dbReference type="Pfam" id="PF07859">
    <property type="entry name" value="Abhydrolase_3"/>
    <property type="match status" value="1"/>
</dbReference>
<dbReference type="PANTHER" id="PTHR23024">
    <property type="entry name" value="ARYLACETAMIDE DEACETYLASE"/>
    <property type="match status" value="1"/>
</dbReference>
<feature type="domain" description="Alpha/beta hydrolase fold-3" evidence="3">
    <location>
        <begin position="80"/>
        <end position="302"/>
    </location>
</feature>
<keyword evidence="5" id="KW-1185">Reference proteome</keyword>
<dbReference type="AlphaFoldDB" id="A0AAV3PYE0"/>
<dbReference type="InterPro" id="IPR013094">
    <property type="entry name" value="AB_hydrolase_3"/>
</dbReference>
<evidence type="ECO:0000313" key="5">
    <source>
        <dbReference type="Proteomes" id="UP001454036"/>
    </source>
</evidence>
<dbReference type="InterPro" id="IPR029058">
    <property type="entry name" value="AB_hydrolase_fold"/>
</dbReference>
<gene>
    <name evidence="4" type="ORF">LIER_14117</name>
</gene>
<organism evidence="4 5">
    <name type="scientific">Lithospermum erythrorhizon</name>
    <name type="common">Purple gromwell</name>
    <name type="synonym">Lithospermum officinale var. erythrorhizon</name>
    <dbReference type="NCBI Taxonomy" id="34254"/>
    <lineage>
        <taxon>Eukaryota</taxon>
        <taxon>Viridiplantae</taxon>
        <taxon>Streptophyta</taxon>
        <taxon>Embryophyta</taxon>
        <taxon>Tracheophyta</taxon>
        <taxon>Spermatophyta</taxon>
        <taxon>Magnoliopsida</taxon>
        <taxon>eudicotyledons</taxon>
        <taxon>Gunneridae</taxon>
        <taxon>Pentapetalae</taxon>
        <taxon>asterids</taxon>
        <taxon>lamiids</taxon>
        <taxon>Boraginales</taxon>
        <taxon>Boraginaceae</taxon>
        <taxon>Boraginoideae</taxon>
        <taxon>Lithospermeae</taxon>
        <taxon>Lithospermum</taxon>
    </lineage>
</organism>